<feature type="repeat" description="PPR" evidence="2">
    <location>
        <begin position="211"/>
        <end position="245"/>
    </location>
</feature>
<protein>
    <recommendedName>
        <fullName evidence="5">Pentatricopeptide repeat-containing protein</fullName>
    </recommendedName>
</protein>
<reference evidence="3 4" key="1">
    <citation type="submission" date="2024-01" db="EMBL/GenBank/DDBJ databases">
        <title>The genomes of 5 underutilized Papilionoideae crops provide insights into root nodulation and disease resistance.</title>
        <authorList>
            <person name="Yuan L."/>
        </authorList>
    </citation>
    <scope>NUCLEOTIDE SEQUENCE [LARGE SCALE GENOMIC DNA]</scope>
    <source>
        <strain evidence="3">LY-2023</strain>
        <tissue evidence="3">Leaf</tissue>
    </source>
</reference>
<keyword evidence="1" id="KW-0677">Repeat</keyword>
<evidence type="ECO:0000256" key="2">
    <source>
        <dbReference type="PROSITE-ProRule" id="PRU00708"/>
    </source>
</evidence>
<comment type="caution">
    <text evidence="3">The sequence shown here is derived from an EMBL/GenBank/DDBJ whole genome shotgun (WGS) entry which is preliminary data.</text>
</comment>
<evidence type="ECO:0008006" key="5">
    <source>
        <dbReference type="Google" id="ProtNLM"/>
    </source>
</evidence>
<sequence>MENVFTHSYSQTHAVLVLSPNCRGGKSRNGVFQKPFGKFPSPTTQICHLSFHPLPSLADTVSDSKHTTLLVETYHLHHSLRTLLAKLDKEGSCPLHILSQDGDWSKDQFWAVVRFLKNASRFTEIVQVFDMWKNIEKSRISELEYNKIISLLCEEGMMEDALSALHEMKLEGLKPSLETYNPIIHGLSREGKFSDALRFFDEMNESGLELETELYDGLLRAYGKFQMYDEMGKCVKKMELDGCPPDHITYNILIQEYSRGGLLQRTEKLYQRMLSKRMHLQSSTLVAMLEAYTRFGVVGQMERFYRKLNNSETRLEDDLVRKLAEVYIRNYMFSRLEDLGLDLHSAAGKSDLVWCLRLLSYACLLSKKGMDIVVREMQDAKVYWNATFANIIMLAYVKMKDFKRLRIFLSQLPIYRVRPDIVTVGILFDANRIGFDGSGTLETWRRMGYLYRVVEMKTDSLVLTAFGKGRFLKSCEDVYSSLHPEDREKKKWTYYDLIALLSKHTGKVMVLTGNLV</sequence>
<dbReference type="PANTHER" id="PTHR47493">
    <property type="entry name" value="OS08G0520200 PROTEIN"/>
    <property type="match status" value="1"/>
</dbReference>
<feature type="repeat" description="PPR" evidence="2">
    <location>
        <begin position="246"/>
        <end position="280"/>
    </location>
</feature>
<organism evidence="3 4">
    <name type="scientific">Clitoria ternatea</name>
    <name type="common">Butterfly pea</name>
    <dbReference type="NCBI Taxonomy" id="43366"/>
    <lineage>
        <taxon>Eukaryota</taxon>
        <taxon>Viridiplantae</taxon>
        <taxon>Streptophyta</taxon>
        <taxon>Embryophyta</taxon>
        <taxon>Tracheophyta</taxon>
        <taxon>Spermatophyta</taxon>
        <taxon>Magnoliopsida</taxon>
        <taxon>eudicotyledons</taxon>
        <taxon>Gunneridae</taxon>
        <taxon>Pentapetalae</taxon>
        <taxon>rosids</taxon>
        <taxon>fabids</taxon>
        <taxon>Fabales</taxon>
        <taxon>Fabaceae</taxon>
        <taxon>Papilionoideae</taxon>
        <taxon>50 kb inversion clade</taxon>
        <taxon>NPAAA clade</taxon>
        <taxon>indigoferoid/millettioid clade</taxon>
        <taxon>Phaseoleae</taxon>
        <taxon>Clitoria</taxon>
    </lineage>
</organism>
<dbReference type="PANTHER" id="PTHR47493:SF3">
    <property type="entry name" value="PENTACOTRIPEPTIDE-REPEAT REGION OF PRORP DOMAIN-CONTAINING PROTEIN"/>
    <property type="match status" value="1"/>
</dbReference>
<gene>
    <name evidence="3" type="ORF">RJT34_09575</name>
</gene>
<feature type="repeat" description="PPR" evidence="2">
    <location>
        <begin position="141"/>
        <end position="175"/>
    </location>
</feature>
<dbReference type="Pfam" id="PF13041">
    <property type="entry name" value="PPR_2"/>
    <property type="match status" value="1"/>
</dbReference>
<dbReference type="AlphaFoldDB" id="A0AAN9K8D4"/>
<dbReference type="EMBL" id="JAYKXN010000002">
    <property type="protein sequence ID" value="KAK7311437.1"/>
    <property type="molecule type" value="Genomic_DNA"/>
</dbReference>
<dbReference type="PROSITE" id="PS51375">
    <property type="entry name" value="PPR"/>
    <property type="match status" value="4"/>
</dbReference>
<evidence type="ECO:0000256" key="1">
    <source>
        <dbReference type="ARBA" id="ARBA00022737"/>
    </source>
</evidence>
<name>A0AAN9K8D4_CLITE</name>
<accession>A0AAN9K8D4</accession>
<evidence type="ECO:0000313" key="4">
    <source>
        <dbReference type="Proteomes" id="UP001359559"/>
    </source>
</evidence>
<dbReference type="NCBIfam" id="TIGR00756">
    <property type="entry name" value="PPR"/>
    <property type="match status" value="4"/>
</dbReference>
<dbReference type="InterPro" id="IPR011990">
    <property type="entry name" value="TPR-like_helical_dom_sf"/>
</dbReference>
<evidence type="ECO:0000313" key="3">
    <source>
        <dbReference type="EMBL" id="KAK7311437.1"/>
    </source>
</evidence>
<keyword evidence="4" id="KW-1185">Reference proteome</keyword>
<dbReference type="Pfam" id="PF13812">
    <property type="entry name" value="PPR_3"/>
    <property type="match status" value="1"/>
</dbReference>
<feature type="repeat" description="PPR" evidence="2">
    <location>
        <begin position="176"/>
        <end position="210"/>
    </location>
</feature>
<dbReference type="InterPro" id="IPR002885">
    <property type="entry name" value="PPR_rpt"/>
</dbReference>
<dbReference type="Proteomes" id="UP001359559">
    <property type="component" value="Unassembled WGS sequence"/>
</dbReference>
<dbReference type="Gene3D" id="1.25.40.10">
    <property type="entry name" value="Tetratricopeptide repeat domain"/>
    <property type="match status" value="2"/>
</dbReference>
<proteinExistence type="predicted"/>